<dbReference type="Proteomes" id="UP001242480">
    <property type="component" value="Unassembled WGS sequence"/>
</dbReference>
<dbReference type="InterPro" id="IPR001110">
    <property type="entry name" value="UPF0012_CS"/>
</dbReference>
<dbReference type="PANTHER" id="PTHR23088:SF50">
    <property type="entry name" value="HYDROLASE YHCX"/>
    <property type="match status" value="1"/>
</dbReference>
<evidence type="ECO:0000313" key="3">
    <source>
        <dbReference type="EMBL" id="MDQ0471824.1"/>
    </source>
</evidence>
<dbReference type="RefSeq" id="WP_307277619.1">
    <property type="nucleotide sequence ID" value="NZ_JAUSVX010000010.1"/>
</dbReference>
<dbReference type="PANTHER" id="PTHR23088">
    <property type="entry name" value="NITRILASE-RELATED"/>
    <property type="match status" value="1"/>
</dbReference>
<organism evidence="3 4">
    <name type="scientific">Labrys wisconsinensis</name>
    <dbReference type="NCBI Taxonomy" id="425677"/>
    <lineage>
        <taxon>Bacteria</taxon>
        <taxon>Pseudomonadati</taxon>
        <taxon>Pseudomonadota</taxon>
        <taxon>Alphaproteobacteria</taxon>
        <taxon>Hyphomicrobiales</taxon>
        <taxon>Xanthobacteraceae</taxon>
        <taxon>Labrys</taxon>
    </lineage>
</organism>
<dbReference type="PROSITE" id="PS01227">
    <property type="entry name" value="UPF0012"/>
    <property type="match status" value="1"/>
</dbReference>
<dbReference type="SUPFAM" id="SSF56317">
    <property type="entry name" value="Carbon-nitrogen hydrolase"/>
    <property type="match status" value="1"/>
</dbReference>
<comment type="similarity">
    <text evidence="1">Belongs to the carbon-nitrogen hydrolase superfamily. NIT1/NIT2 family.</text>
</comment>
<dbReference type="Gene3D" id="3.60.110.10">
    <property type="entry name" value="Carbon-nitrogen hydrolase"/>
    <property type="match status" value="1"/>
</dbReference>
<proteinExistence type="inferred from homology"/>
<name>A0ABU0JEX5_9HYPH</name>
<sequence>MRDAVTVSLATQAIRRYPDLAAFAAHMDGLARAAAEAGSELLLLPELAGLGLLWTDPRAGTTDIPGVGALYRAVLTPLFRACCDTLSAIARERGLAIAGASLWHEEAGRGINSGFVFRPDGSVLRQDKLHPTRPERAIATEGGDRLAAFDVGGVRMGLLICYDVQFPELTRVLVDDGIEVLLVPSLTDERGTWRVRHAAHARAVENQVFVCISPLVGDLGIPVERPVHGRGAAFAACPIDNRFGIEDGTLARAAADAESLLTVRLDLALLRLSRERSEIRQLADRRPALYAALAGNKTATPEGSQP</sequence>
<protein>
    <submittedName>
        <fullName evidence="3">Amidohydrolase</fullName>
    </submittedName>
</protein>
<evidence type="ECO:0000313" key="4">
    <source>
        <dbReference type="Proteomes" id="UP001242480"/>
    </source>
</evidence>
<evidence type="ECO:0000256" key="1">
    <source>
        <dbReference type="ARBA" id="ARBA00010613"/>
    </source>
</evidence>
<dbReference type="Pfam" id="PF00795">
    <property type="entry name" value="CN_hydrolase"/>
    <property type="match status" value="1"/>
</dbReference>
<reference evidence="3 4" key="1">
    <citation type="submission" date="2023-07" db="EMBL/GenBank/DDBJ databases">
        <title>Genomic Encyclopedia of Type Strains, Phase IV (KMG-IV): sequencing the most valuable type-strain genomes for metagenomic binning, comparative biology and taxonomic classification.</title>
        <authorList>
            <person name="Goeker M."/>
        </authorList>
    </citation>
    <scope>NUCLEOTIDE SEQUENCE [LARGE SCALE GENOMIC DNA]</scope>
    <source>
        <strain evidence="3 4">DSM 19619</strain>
    </source>
</reference>
<dbReference type="InterPro" id="IPR036526">
    <property type="entry name" value="C-N_Hydrolase_sf"/>
</dbReference>
<evidence type="ECO:0000259" key="2">
    <source>
        <dbReference type="PROSITE" id="PS50263"/>
    </source>
</evidence>
<dbReference type="EMBL" id="JAUSVX010000010">
    <property type="protein sequence ID" value="MDQ0471824.1"/>
    <property type="molecule type" value="Genomic_DNA"/>
</dbReference>
<comment type="caution">
    <text evidence="3">The sequence shown here is derived from an EMBL/GenBank/DDBJ whole genome shotgun (WGS) entry which is preliminary data.</text>
</comment>
<gene>
    <name evidence="3" type="ORF">QO011_004851</name>
</gene>
<accession>A0ABU0JEX5</accession>
<keyword evidence="4" id="KW-1185">Reference proteome</keyword>
<dbReference type="PROSITE" id="PS50263">
    <property type="entry name" value="CN_HYDROLASE"/>
    <property type="match status" value="1"/>
</dbReference>
<dbReference type="InterPro" id="IPR003010">
    <property type="entry name" value="C-N_Hydrolase"/>
</dbReference>
<feature type="domain" description="CN hydrolase" evidence="2">
    <location>
        <begin position="5"/>
        <end position="267"/>
    </location>
</feature>